<feature type="region of interest" description="Disordered" evidence="1">
    <location>
        <begin position="1"/>
        <end position="62"/>
    </location>
</feature>
<reference evidence="2" key="1">
    <citation type="submission" date="2023-02" db="EMBL/GenBank/DDBJ databases">
        <title>Colletotrichum kahawae CIFC_Que2 genome sequencing and assembly.</title>
        <authorList>
            <person name="Baroncelli R."/>
        </authorList>
    </citation>
    <scope>NUCLEOTIDE SEQUENCE</scope>
    <source>
        <strain evidence="2">CIFC_Que2</strain>
    </source>
</reference>
<sequence length="245" mass="26833">MPPSRTRRNKAAKKAAHAAMYGARPGVKAESSGASATPVESPISVKSEPQSDRETSNQSATRNAAAAVYFDADDFIDDYDLSFKLATPAQRKTQPSTPKTARAPRPKGPKGSARVCFKHEKEWQEKCVEWLGHATREISFWDVLTPAHIDTLLSFTETCERLTKFSFTLHDVDSGTTNSATELTDDDIVKIAQACPKLKTFNLPGASRRSRSSRYASIALTSHIYTSATLHETGGLPATTRCSRR</sequence>
<organism evidence="2 3">
    <name type="scientific">Colletotrichum kahawae</name>
    <name type="common">Coffee berry disease fungus</name>
    <dbReference type="NCBI Taxonomy" id="34407"/>
    <lineage>
        <taxon>Eukaryota</taxon>
        <taxon>Fungi</taxon>
        <taxon>Dikarya</taxon>
        <taxon>Ascomycota</taxon>
        <taxon>Pezizomycotina</taxon>
        <taxon>Sordariomycetes</taxon>
        <taxon>Hypocreomycetidae</taxon>
        <taxon>Glomerellales</taxon>
        <taxon>Glomerellaceae</taxon>
        <taxon>Colletotrichum</taxon>
        <taxon>Colletotrichum gloeosporioides species complex</taxon>
    </lineage>
</organism>
<dbReference type="AlphaFoldDB" id="A0AAD9YP05"/>
<proteinExistence type="predicted"/>
<comment type="caution">
    <text evidence="2">The sequence shown here is derived from an EMBL/GenBank/DDBJ whole genome shotgun (WGS) entry which is preliminary data.</text>
</comment>
<dbReference type="EMBL" id="VYYT01000091">
    <property type="protein sequence ID" value="KAK2770633.1"/>
    <property type="molecule type" value="Genomic_DNA"/>
</dbReference>
<name>A0AAD9YP05_COLKA</name>
<evidence type="ECO:0000256" key="1">
    <source>
        <dbReference type="SAM" id="MobiDB-lite"/>
    </source>
</evidence>
<evidence type="ECO:0000313" key="3">
    <source>
        <dbReference type="Proteomes" id="UP001281614"/>
    </source>
</evidence>
<evidence type="ECO:0000313" key="2">
    <source>
        <dbReference type="EMBL" id="KAK2770633.1"/>
    </source>
</evidence>
<dbReference type="Proteomes" id="UP001281614">
    <property type="component" value="Unassembled WGS sequence"/>
</dbReference>
<feature type="compositionally biased region" description="Polar residues" evidence="1">
    <location>
        <begin position="90"/>
        <end position="99"/>
    </location>
</feature>
<feature type="compositionally biased region" description="Basic residues" evidence="1">
    <location>
        <begin position="1"/>
        <end position="16"/>
    </location>
</feature>
<feature type="region of interest" description="Disordered" evidence="1">
    <location>
        <begin position="87"/>
        <end position="113"/>
    </location>
</feature>
<keyword evidence="3" id="KW-1185">Reference proteome</keyword>
<gene>
    <name evidence="2" type="ORF">CKAH01_14604</name>
</gene>
<protein>
    <submittedName>
        <fullName evidence="2">Uncharacterized protein</fullName>
    </submittedName>
</protein>
<accession>A0AAD9YP05</accession>